<dbReference type="InterPro" id="IPR036388">
    <property type="entry name" value="WH-like_DNA-bd_sf"/>
</dbReference>
<organism evidence="5">
    <name type="scientific">Lotus japonicus</name>
    <name type="common">Lotus corniculatus var. japonicus</name>
    <dbReference type="NCBI Taxonomy" id="34305"/>
    <lineage>
        <taxon>Eukaryota</taxon>
        <taxon>Viridiplantae</taxon>
        <taxon>Streptophyta</taxon>
        <taxon>Embryophyta</taxon>
        <taxon>Tracheophyta</taxon>
        <taxon>Spermatophyta</taxon>
        <taxon>Magnoliopsida</taxon>
        <taxon>eudicotyledons</taxon>
        <taxon>Gunneridae</taxon>
        <taxon>Pentapetalae</taxon>
        <taxon>rosids</taxon>
        <taxon>fabids</taxon>
        <taxon>Fabales</taxon>
        <taxon>Fabaceae</taxon>
        <taxon>Papilionoideae</taxon>
        <taxon>50 kb inversion clade</taxon>
        <taxon>NPAAA clade</taxon>
        <taxon>Hologalegina</taxon>
        <taxon>robinioid clade</taxon>
        <taxon>Loteae</taxon>
        <taxon>Lotus</taxon>
    </lineage>
</organism>
<sequence>MSTYQYMETNEELNNIFIKAIAQINSLEMTRILKLYQGFKGVSTVVGVAGGVGQVLKQIISEHPSIKGINLDLPQVIQHAQPHPASMSQLVR</sequence>
<evidence type="ECO:0000313" key="5">
    <source>
        <dbReference type="EMBL" id="AFK35298.1"/>
    </source>
</evidence>
<dbReference type="EMBL" id="BT135503">
    <property type="protein sequence ID" value="AFK35298.1"/>
    <property type="molecule type" value="mRNA"/>
</dbReference>
<dbReference type="AlphaFoldDB" id="I3S4V6"/>
<dbReference type="Gene3D" id="1.10.10.10">
    <property type="entry name" value="Winged helix-like DNA-binding domain superfamily/Winged helix DNA-binding domain"/>
    <property type="match status" value="1"/>
</dbReference>
<evidence type="ECO:0000256" key="2">
    <source>
        <dbReference type="ARBA" id="ARBA00022679"/>
    </source>
</evidence>
<keyword evidence="2" id="KW-0808">Transferase</keyword>
<evidence type="ECO:0000256" key="1">
    <source>
        <dbReference type="ARBA" id="ARBA00022603"/>
    </source>
</evidence>
<dbReference type="PROSITE" id="PS51683">
    <property type="entry name" value="SAM_OMT_II"/>
    <property type="match status" value="1"/>
</dbReference>
<proteinExistence type="evidence at transcript level"/>
<name>I3S4V6_LOTJA</name>
<dbReference type="InterPro" id="IPR016461">
    <property type="entry name" value="COMT-like"/>
</dbReference>
<dbReference type="PANTHER" id="PTHR11746">
    <property type="entry name" value="O-METHYLTRANSFERASE"/>
    <property type="match status" value="1"/>
</dbReference>
<dbReference type="SUPFAM" id="SSF53335">
    <property type="entry name" value="S-adenosyl-L-methionine-dependent methyltransferases"/>
    <property type="match status" value="1"/>
</dbReference>
<keyword evidence="3" id="KW-0949">S-adenosyl-L-methionine</keyword>
<dbReference type="GO" id="GO:0008171">
    <property type="term" value="F:O-methyltransferase activity"/>
    <property type="evidence" value="ECO:0007669"/>
    <property type="project" value="InterPro"/>
</dbReference>
<evidence type="ECO:0000259" key="4">
    <source>
        <dbReference type="Pfam" id="PF00891"/>
    </source>
</evidence>
<dbReference type="InterPro" id="IPR001077">
    <property type="entry name" value="COMT_C"/>
</dbReference>
<protein>
    <recommendedName>
        <fullName evidence="4">O-methyltransferase C-terminal domain-containing protein</fullName>
    </recommendedName>
</protein>
<dbReference type="Pfam" id="PF00891">
    <property type="entry name" value="Methyltransf_2"/>
    <property type="match status" value="1"/>
</dbReference>
<feature type="domain" description="O-methyltransferase C-terminal" evidence="4">
    <location>
        <begin position="1"/>
        <end position="83"/>
    </location>
</feature>
<dbReference type="InterPro" id="IPR029063">
    <property type="entry name" value="SAM-dependent_MTases_sf"/>
</dbReference>
<keyword evidence="1" id="KW-0489">Methyltransferase</keyword>
<dbReference type="Gene3D" id="3.40.50.150">
    <property type="entry name" value="Vaccinia Virus protein VP39"/>
    <property type="match status" value="1"/>
</dbReference>
<evidence type="ECO:0000256" key="3">
    <source>
        <dbReference type="ARBA" id="ARBA00022691"/>
    </source>
</evidence>
<dbReference type="GO" id="GO:0032259">
    <property type="term" value="P:methylation"/>
    <property type="evidence" value="ECO:0007669"/>
    <property type="project" value="UniProtKB-KW"/>
</dbReference>
<reference evidence="5" key="1">
    <citation type="submission" date="2012-05" db="EMBL/GenBank/DDBJ databases">
        <authorList>
            <person name="Krishnakumar V."/>
            <person name="Cheung F."/>
            <person name="Xiao Y."/>
            <person name="Chan A."/>
            <person name="Moskal W.A."/>
            <person name="Town C.D."/>
        </authorList>
    </citation>
    <scope>NUCLEOTIDE SEQUENCE</scope>
</reference>
<accession>I3S4V6</accession>